<feature type="compositionally biased region" description="Polar residues" evidence="1">
    <location>
        <begin position="53"/>
        <end position="73"/>
    </location>
</feature>
<dbReference type="AlphaFoldDB" id="A0A0H2R328"/>
<dbReference type="InParanoid" id="A0A0H2R328"/>
<feature type="compositionally biased region" description="Pro residues" evidence="1">
    <location>
        <begin position="14"/>
        <end position="25"/>
    </location>
</feature>
<proteinExistence type="predicted"/>
<feature type="region of interest" description="Disordered" evidence="1">
    <location>
        <begin position="1"/>
        <end position="90"/>
    </location>
</feature>
<name>A0A0H2R328_9AGAM</name>
<dbReference type="Proteomes" id="UP000053477">
    <property type="component" value="Unassembled WGS sequence"/>
</dbReference>
<feature type="compositionally biased region" description="Polar residues" evidence="1">
    <location>
        <begin position="1"/>
        <end position="13"/>
    </location>
</feature>
<dbReference type="EMBL" id="KQ086226">
    <property type="protein sequence ID" value="KLO06214.1"/>
    <property type="molecule type" value="Genomic_DNA"/>
</dbReference>
<evidence type="ECO:0000313" key="2">
    <source>
        <dbReference type="EMBL" id="KLO06214.1"/>
    </source>
</evidence>
<keyword evidence="3" id="KW-1185">Reference proteome</keyword>
<accession>A0A0H2R328</accession>
<sequence>MATDRLASSQNTPNSPPIAPEPLPKPLQNYASGRLELTQSTGSTSRVRDRLTSRSTSMSQNPRSGSATPNNPATIPGHNSGGQSARFRRDSDLILEENLVEIPDPVYRDSTRFCQNRARSRISSGAAS</sequence>
<gene>
    <name evidence="2" type="ORF">SCHPADRAFT_696692</name>
</gene>
<evidence type="ECO:0000256" key="1">
    <source>
        <dbReference type="SAM" id="MobiDB-lite"/>
    </source>
</evidence>
<organism evidence="2 3">
    <name type="scientific">Schizopora paradoxa</name>
    <dbReference type="NCBI Taxonomy" id="27342"/>
    <lineage>
        <taxon>Eukaryota</taxon>
        <taxon>Fungi</taxon>
        <taxon>Dikarya</taxon>
        <taxon>Basidiomycota</taxon>
        <taxon>Agaricomycotina</taxon>
        <taxon>Agaricomycetes</taxon>
        <taxon>Hymenochaetales</taxon>
        <taxon>Schizoporaceae</taxon>
        <taxon>Schizopora</taxon>
    </lineage>
</organism>
<protein>
    <submittedName>
        <fullName evidence="2">Uncharacterized protein</fullName>
    </submittedName>
</protein>
<evidence type="ECO:0000313" key="3">
    <source>
        <dbReference type="Proteomes" id="UP000053477"/>
    </source>
</evidence>
<reference evidence="2 3" key="1">
    <citation type="submission" date="2015-04" db="EMBL/GenBank/DDBJ databases">
        <title>Complete genome sequence of Schizopora paradoxa KUC8140, a cosmopolitan wood degrader in East Asia.</title>
        <authorList>
            <consortium name="DOE Joint Genome Institute"/>
            <person name="Min B."/>
            <person name="Park H."/>
            <person name="Jang Y."/>
            <person name="Kim J.-J."/>
            <person name="Kim K.H."/>
            <person name="Pangilinan J."/>
            <person name="Lipzen A."/>
            <person name="Riley R."/>
            <person name="Grigoriev I.V."/>
            <person name="Spatafora J.W."/>
            <person name="Choi I.-G."/>
        </authorList>
    </citation>
    <scope>NUCLEOTIDE SEQUENCE [LARGE SCALE GENOMIC DNA]</scope>
    <source>
        <strain evidence="2 3">KUC8140</strain>
    </source>
</reference>